<proteinExistence type="predicted"/>
<dbReference type="EMBL" id="JARXIC010000001">
    <property type="protein sequence ID" value="MDQ8192962.1"/>
    <property type="molecule type" value="Genomic_DNA"/>
</dbReference>
<protein>
    <submittedName>
        <fullName evidence="1">Uncharacterized protein</fullName>
    </submittedName>
</protein>
<accession>A0ABU1ADZ3</accession>
<reference evidence="1 2" key="1">
    <citation type="submission" date="2023-04" db="EMBL/GenBank/DDBJ databases">
        <title>A novel bacteria isolated from coastal sediment.</title>
        <authorList>
            <person name="Liu X.-J."/>
            <person name="Du Z.-J."/>
        </authorList>
    </citation>
    <scope>NUCLEOTIDE SEQUENCE [LARGE SCALE GENOMIC DNA]</scope>
    <source>
        <strain evidence="1 2">SDUM461004</strain>
    </source>
</reference>
<evidence type="ECO:0000313" key="1">
    <source>
        <dbReference type="EMBL" id="MDQ8192962.1"/>
    </source>
</evidence>
<evidence type="ECO:0000313" key="2">
    <source>
        <dbReference type="Proteomes" id="UP001243717"/>
    </source>
</evidence>
<organism evidence="1 2">
    <name type="scientific">Thalassobacterium sedimentorum</name>
    <dbReference type="NCBI Taxonomy" id="3041258"/>
    <lineage>
        <taxon>Bacteria</taxon>
        <taxon>Pseudomonadati</taxon>
        <taxon>Verrucomicrobiota</taxon>
        <taxon>Opitutia</taxon>
        <taxon>Puniceicoccales</taxon>
        <taxon>Coraliomargaritaceae</taxon>
        <taxon>Thalassobacterium</taxon>
    </lineage>
</organism>
<keyword evidence="2" id="KW-1185">Reference proteome</keyword>
<comment type="caution">
    <text evidence="1">The sequence shown here is derived from an EMBL/GenBank/DDBJ whole genome shotgun (WGS) entry which is preliminary data.</text>
</comment>
<gene>
    <name evidence="1" type="ORF">QEH59_00895</name>
</gene>
<sequence length="55" mass="6204">MNRLWARPYQQLCILGIIYLPEPSIAPGRTIPLDNPNHASWVHGTYNATGQHPSH</sequence>
<name>A0ABU1ADZ3_9BACT</name>
<dbReference type="Proteomes" id="UP001243717">
    <property type="component" value="Unassembled WGS sequence"/>
</dbReference>